<dbReference type="AlphaFoldDB" id="A0A654DPS8"/>
<reference evidence="1 2" key="1">
    <citation type="submission" date="2019-10" db="EMBL/GenBank/DDBJ databases">
        <authorList>
            <person name="Karimi E."/>
        </authorList>
    </citation>
    <scope>NUCLEOTIDE SEQUENCE [LARGE SCALE GENOMIC DNA]</scope>
    <source>
        <strain evidence="1 2">Sphingobacterium sp. 8BC</strain>
    </source>
</reference>
<sequence length="42" mass="4631">MANELQTSVTSDLFEGYTAFELFGDDPILGDLDDDKCWTGSL</sequence>
<organism evidence="1 2">
    <name type="scientific">Sphingobacterium multivorum</name>
    <dbReference type="NCBI Taxonomy" id="28454"/>
    <lineage>
        <taxon>Bacteria</taxon>
        <taxon>Pseudomonadati</taxon>
        <taxon>Bacteroidota</taxon>
        <taxon>Sphingobacteriia</taxon>
        <taxon>Sphingobacteriales</taxon>
        <taxon>Sphingobacteriaceae</taxon>
        <taxon>Sphingobacterium</taxon>
    </lineage>
</organism>
<proteinExistence type="predicted"/>
<accession>A0A654DPS8</accession>
<evidence type="ECO:0000313" key="2">
    <source>
        <dbReference type="Proteomes" id="UP000432350"/>
    </source>
</evidence>
<evidence type="ECO:0000313" key="1">
    <source>
        <dbReference type="EMBL" id="VXD04507.1"/>
    </source>
</evidence>
<dbReference type="RefSeq" id="WP_262511804.1">
    <property type="nucleotide sequence ID" value="NZ_CP068086.1"/>
</dbReference>
<dbReference type="Proteomes" id="UP000432350">
    <property type="component" value="Unassembled WGS sequence"/>
</dbReference>
<protein>
    <submittedName>
        <fullName evidence="1">Uncharacterized protein</fullName>
    </submittedName>
</protein>
<dbReference type="EMBL" id="CABWMV010000025">
    <property type="protein sequence ID" value="VXD04507.1"/>
    <property type="molecule type" value="Genomic_DNA"/>
</dbReference>
<gene>
    <name evidence="1" type="ORF">SPHINGO8BC_60224</name>
</gene>
<name>A0A654DPS8_SPHMU</name>